<gene>
    <name evidence="1" type="ORF">THAR02_06339</name>
</gene>
<dbReference type="Proteomes" id="UP000034112">
    <property type="component" value="Unassembled WGS sequence"/>
</dbReference>
<evidence type="ECO:0000313" key="2">
    <source>
        <dbReference type="Proteomes" id="UP000034112"/>
    </source>
</evidence>
<comment type="caution">
    <text evidence="1">The sequence shown here is derived from an EMBL/GenBank/DDBJ whole genome shotgun (WGS) entry which is preliminary data.</text>
</comment>
<evidence type="ECO:0000313" key="1">
    <source>
        <dbReference type="EMBL" id="KKP01554.1"/>
    </source>
</evidence>
<proteinExistence type="predicted"/>
<accession>A0A0G0A914</accession>
<sequence>MSHTEEQGFTIPIQLGLEKSDANMHTLQDGDETNRKNITDDSTDGFLIKITLDKVIHAEPPSQLTFIGLEFRFEGIDDRRRFRYVEVNIRFEDVTDPLSSRDPEVVELWPNGPHVWKQTDVNAEVNISGEIGIQGGPSCVGGSANGAWAKKSSYGYTDQATFSGTARLLEKRVGSNNGVFLRLNESRHGKSGVVKQIHTGILLQRREGTAAFRAYFDIEAKADMKFSWANGLKKLRGIDHKTDPVKFVPGKNYLGWQDVAGITEAQPDAAMVRSYGDAMAWIELDPVRKYERRGGEWRETEDKKDVTVDEK</sequence>
<dbReference type="AlphaFoldDB" id="A0A0G0A914"/>
<protein>
    <submittedName>
        <fullName evidence="1">Uncharacterized protein</fullName>
    </submittedName>
</protein>
<organism evidence="1 2">
    <name type="scientific">Trichoderma harzianum</name>
    <name type="common">Hypocrea lixii</name>
    <dbReference type="NCBI Taxonomy" id="5544"/>
    <lineage>
        <taxon>Eukaryota</taxon>
        <taxon>Fungi</taxon>
        <taxon>Dikarya</taxon>
        <taxon>Ascomycota</taxon>
        <taxon>Pezizomycotina</taxon>
        <taxon>Sordariomycetes</taxon>
        <taxon>Hypocreomycetidae</taxon>
        <taxon>Hypocreales</taxon>
        <taxon>Hypocreaceae</taxon>
        <taxon>Trichoderma</taxon>
    </lineage>
</organism>
<dbReference type="EMBL" id="JOKZ01000190">
    <property type="protein sequence ID" value="KKP01554.1"/>
    <property type="molecule type" value="Genomic_DNA"/>
</dbReference>
<dbReference type="OMA" id="DANMHTL"/>
<name>A0A0G0A914_TRIHA</name>
<dbReference type="OrthoDB" id="3796612at2759"/>
<reference evidence="2" key="1">
    <citation type="journal article" date="2015" name="Genome Announc.">
        <title>Draft whole-genome sequence of the biocontrol agent Trichoderma harzianum T6776.</title>
        <authorList>
            <person name="Baroncelli R."/>
            <person name="Piaggeschi G."/>
            <person name="Fiorini L."/>
            <person name="Bertolini E."/>
            <person name="Zapparata A."/>
            <person name="Pe M.E."/>
            <person name="Sarrocco S."/>
            <person name="Vannacci G."/>
        </authorList>
    </citation>
    <scope>NUCLEOTIDE SEQUENCE [LARGE SCALE GENOMIC DNA]</scope>
    <source>
        <strain evidence="2">T6776</strain>
    </source>
</reference>